<name>A0A8J4A3X2_9ACTN</name>
<protein>
    <submittedName>
        <fullName evidence="2">Uncharacterized protein</fullName>
    </submittedName>
</protein>
<keyword evidence="3" id="KW-1185">Reference proteome</keyword>
<dbReference type="RefSeq" id="WP_203935014.1">
    <property type="nucleotide sequence ID" value="NZ_BOPH01000152.1"/>
</dbReference>
<dbReference type="Proteomes" id="UP000635606">
    <property type="component" value="Unassembled WGS sequence"/>
</dbReference>
<reference evidence="2" key="1">
    <citation type="submission" date="2021-01" db="EMBL/GenBank/DDBJ databases">
        <title>Whole genome shotgun sequence of Virgisporangium ochraceum NBRC 16418.</title>
        <authorList>
            <person name="Komaki H."/>
            <person name="Tamura T."/>
        </authorList>
    </citation>
    <scope>NUCLEOTIDE SEQUENCE</scope>
    <source>
        <strain evidence="2">NBRC 16418</strain>
    </source>
</reference>
<feature type="transmembrane region" description="Helical" evidence="1">
    <location>
        <begin position="73"/>
        <end position="96"/>
    </location>
</feature>
<evidence type="ECO:0000313" key="2">
    <source>
        <dbReference type="EMBL" id="GIJ75244.1"/>
    </source>
</evidence>
<dbReference type="EMBL" id="BOPH01000152">
    <property type="protein sequence ID" value="GIJ75244.1"/>
    <property type="molecule type" value="Genomic_DNA"/>
</dbReference>
<comment type="caution">
    <text evidence="2">The sequence shown here is derived from an EMBL/GenBank/DDBJ whole genome shotgun (WGS) entry which is preliminary data.</text>
</comment>
<sequence>MTVLDRLNDRVEATDITIEDNPIGGLLFGLFGLSVSAYFIRKGRRWRGRTARQRDRYRKNHPEYVPRIPELDYAAGIVLGAVSVLVLVVSGVYLIVRR</sequence>
<keyword evidence="1" id="KW-1133">Transmembrane helix</keyword>
<keyword evidence="1" id="KW-0812">Transmembrane</keyword>
<gene>
    <name evidence="2" type="ORF">Voc01_101610</name>
</gene>
<proteinExistence type="predicted"/>
<organism evidence="2 3">
    <name type="scientific">Virgisporangium ochraceum</name>
    <dbReference type="NCBI Taxonomy" id="65505"/>
    <lineage>
        <taxon>Bacteria</taxon>
        <taxon>Bacillati</taxon>
        <taxon>Actinomycetota</taxon>
        <taxon>Actinomycetes</taxon>
        <taxon>Micromonosporales</taxon>
        <taxon>Micromonosporaceae</taxon>
        <taxon>Virgisporangium</taxon>
    </lineage>
</organism>
<accession>A0A8J4A3X2</accession>
<dbReference type="AlphaFoldDB" id="A0A8J4A3X2"/>
<feature type="transmembrane region" description="Helical" evidence="1">
    <location>
        <begin position="23"/>
        <end position="40"/>
    </location>
</feature>
<evidence type="ECO:0000313" key="3">
    <source>
        <dbReference type="Proteomes" id="UP000635606"/>
    </source>
</evidence>
<evidence type="ECO:0000256" key="1">
    <source>
        <dbReference type="SAM" id="Phobius"/>
    </source>
</evidence>
<keyword evidence="1" id="KW-0472">Membrane</keyword>